<evidence type="ECO:0008006" key="3">
    <source>
        <dbReference type="Google" id="ProtNLM"/>
    </source>
</evidence>
<dbReference type="AlphaFoldDB" id="A0A9J7AUD4"/>
<dbReference type="Pfam" id="PF04268">
    <property type="entry name" value="SoxG"/>
    <property type="match status" value="1"/>
</dbReference>
<name>A0A9J7AUD4_9PROT</name>
<evidence type="ECO:0000313" key="1">
    <source>
        <dbReference type="EMBL" id="UUX50434.1"/>
    </source>
</evidence>
<dbReference type="Gene3D" id="3.30.1360.120">
    <property type="entry name" value="Probable tRNA modification gtpase trme, domain 1"/>
    <property type="match status" value="1"/>
</dbReference>
<dbReference type="Proteomes" id="UP001060336">
    <property type="component" value="Chromosome"/>
</dbReference>
<evidence type="ECO:0000313" key="2">
    <source>
        <dbReference type="Proteomes" id="UP001060336"/>
    </source>
</evidence>
<protein>
    <recommendedName>
        <fullName evidence="3">Sarcosine oxidase subunit gamma</fullName>
    </recommendedName>
</protein>
<accession>A0A9J7AUD4</accession>
<reference evidence="1" key="1">
    <citation type="submission" date="2022-08" db="EMBL/GenBank/DDBJ databases">
        <title>Nisaea acidiphila sp. nov., isolated from a marine algal debris and emended description of the genus Nisaea Urios et al. 2008.</title>
        <authorList>
            <person name="Kwon K."/>
        </authorList>
    </citation>
    <scope>NUCLEOTIDE SEQUENCE</scope>
    <source>
        <strain evidence="1">MEBiC11861</strain>
    </source>
</reference>
<dbReference type="KEGG" id="naci:NUH88_01805"/>
<dbReference type="InterPro" id="IPR027266">
    <property type="entry name" value="TrmE/GcvT-like"/>
</dbReference>
<organism evidence="1 2">
    <name type="scientific">Nisaea acidiphila</name>
    <dbReference type="NCBI Taxonomy" id="1862145"/>
    <lineage>
        <taxon>Bacteria</taxon>
        <taxon>Pseudomonadati</taxon>
        <taxon>Pseudomonadota</taxon>
        <taxon>Alphaproteobacteria</taxon>
        <taxon>Rhodospirillales</taxon>
        <taxon>Thalassobaculaceae</taxon>
        <taxon>Nisaea</taxon>
    </lineage>
</organism>
<keyword evidence="2" id="KW-1185">Reference proteome</keyword>
<gene>
    <name evidence="1" type="ORF">NUH88_01805</name>
</gene>
<dbReference type="EMBL" id="CP102480">
    <property type="protein sequence ID" value="UUX50434.1"/>
    <property type="molecule type" value="Genomic_DNA"/>
</dbReference>
<dbReference type="SUPFAM" id="SSF103025">
    <property type="entry name" value="Folate-binding domain"/>
    <property type="match status" value="1"/>
</dbReference>
<dbReference type="RefSeq" id="WP_257769605.1">
    <property type="nucleotide sequence ID" value="NZ_CP102480.1"/>
</dbReference>
<proteinExistence type="predicted"/>
<dbReference type="Gene3D" id="3.30.70.1520">
    <property type="entry name" value="Heterotetrameric sarcosine oxidase"/>
    <property type="match status" value="1"/>
</dbReference>
<dbReference type="InterPro" id="IPR007375">
    <property type="entry name" value="SoxG"/>
</dbReference>
<sequence>MADLATATRRSALSGILVPGDFGATPFSGPGIQLSERGPLSIVQIETGADTVSDLVAATETAVGVAPSAAPNVASGTGTPRILGTGTGRWVVSEPETRDLHAHLRASLPPGAAVTDLGHARTVLRLTGLHARDLLAKGTGIDLHPSAFPADRSRMTGLFHTSVLIDCRSAAPVYDIYVHRSYAVHLFEMLLDGALEYGCRVG</sequence>